<evidence type="ECO:0000259" key="10">
    <source>
        <dbReference type="PROSITE" id="PS51057"/>
    </source>
</evidence>
<evidence type="ECO:0000256" key="9">
    <source>
        <dbReference type="SAM" id="SignalP"/>
    </source>
</evidence>
<feature type="domain" description="Paired" evidence="10">
    <location>
        <begin position="24"/>
        <end position="151"/>
    </location>
</feature>
<proteinExistence type="predicted"/>
<sequence>YVSLLLMIGFNNVYMLIIYACIEGQTGVNQLGGVFVNGRPLPDHVRRRIVELAHMGVRPCDISRQLLVSHGCVSKILTRYYETGSIKPGSIGGNKPKQVATPLVVRKILQLKKDNPSIFAWEIRDYLLSQRICDDQSIPSISSINRILRNAGAFNSEGVLANDMSPLYYPSFPAGPSLQALYQRHHPASLYPLNIPGLSYPRLVQPLNNLEPGEVPTEPSISKLTQDPEQTCDSTRSPKLHKRRCSEEGDKTFASSSGKRLKDDRLAKDVEEGDKQTSQITKDDDKTIPKVPDDTRKEHRTKTLYSIADLVNTNKPTEDVSRTVADDMTKHAFHFHNSRQYQAFDFWKQHHLYLPNMYSGPVSTAAYDHVTVRQMTSAIALRCQGDARFPPC</sequence>
<keyword evidence="3" id="KW-0563">Paired box</keyword>
<dbReference type="Gene3D" id="1.10.10.10">
    <property type="entry name" value="Winged helix-like DNA-binding domain superfamily/Winged helix DNA-binding domain"/>
    <property type="match status" value="2"/>
</dbReference>
<dbReference type="EMBL" id="CP111025">
    <property type="protein sequence ID" value="WAR26774.1"/>
    <property type="molecule type" value="Genomic_DNA"/>
</dbReference>
<keyword evidence="2" id="KW-0217">Developmental protein</keyword>
<dbReference type="Pfam" id="PF00292">
    <property type="entry name" value="PAX"/>
    <property type="match status" value="1"/>
</dbReference>
<evidence type="ECO:0000256" key="8">
    <source>
        <dbReference type="SAM" id="MobiDB-lite"/>
    </source>
</evidence>
<dbReference type="InterPro" id="IPR001523">
    <property type="entry name" value="Paired_dom"/>
</dbReference>
<feature type="compositionally biased region" description="Polar residues" evidence="8">
    <location>
        <begin position="219"/>
        <end position="237"/>
    </location>
</feature>
<accession>A0ABY7FZS5</accession>
<evidence type="ECO:0000256" key="3">
    <source>
        <dbReference type="ARBA" id="ARBA00022724"/>
    </source>
</evidence>
<dbReference type="PROSITE" id="PS51057">
    <property type="entry name" value="PAIRED_2"/>
    <property type="match status" value="1"/>
</dbReference>
<evidence type="ECO:0000256" key="7">
    <source>
        <dbReference type="ARBA" id="ARBA00023242"/>
    </source>
</evidence>
<organism evidence="11 12">
    <name type="scientific">Mya arenaria</name>
    <name type="common">Soft-shell clam</name>
    <dbReference type="NCBI Taxonomy" id="6604"/>
    <lineage>
        <taxon>Eukaryota</taxon>
        <taxon>Metazoa</taxon>
        <taxon>Spiralia</taxon>
        <taxon>Lophotrochozoa</taxon>
        <taxon>Mollusca</taxon>
        <taxon>Bivalvia</taxon>
        <taxon>Autobranchia</taxon>
        <taxon>Heteroconchia</taxon>
        <taxon>Euheterodonta</taxon>
        <taxon>Imparidentia</taxon>
        <taxon>Neoheterodontei</taxon>
        <taxon>Myida</taxon>
        <taxon>Myoidea</taxon>
        <taxon>Myidae</taxon>
        <taxon>Mya</taxon>
    </lineage>
</organism>
<evidence type="ECO:0000256" key="6">
    <source>
        <dbReference type="ARBA" id="ARBA00023163"/>
    </source>
</evidence>
<evidence type="ECO:0000313" key="12">
    <source>
        <dbReference type="Proteomes" id="UP001164746"/>
    </source>
</evidence>
<evidence type="ECO:0000256" key="1">
    <source>
        <dbReference type="ARBA" id="ARBA00004123"/>
    </source>
</evidence>
<reference evidence="11" key="1">
    <citation type="submission" date="2022-11" db="EMBL/GenBank/DDBJ databases">
        <title>Centuries of genome instability and evolution in soft-shell clam transmissible cancer (bioRxiv).</title>
        <authorList>
            <person name="Hart S.F.M."/>
            <person name="Yonemitsu M.A."/>
            <person name="Giersch R.M."/>
            <person name="Beal B.F."/>
            <person name="Arriagada G."/>
            <person name="Davis B.W."/>
            <person name="Ostrander E.A."/>
            <person name="Goff S.P."/>
            <person name="Metzger M.J."/>
        </authorList>
    </citation>
    <scope>NUCLEOTIDE SEQUENCE</scope>
    <source>
        <strain evidence="11">MELC-2E11</strain>
        <tissue evidence="11">Siphon/mantle</tissue>
    </source>
</reference>
<evidence type="ECO:0000256" key="2">
    <source>
        <dbReference type="ARBA" id="ARBA00022473"/>
    </source>
</evidence>
<dbReference type="InterPro" id="IPR009057">
    <property type="entry name" value="Homeodomain-like_sf"/>
</dbReference>
<gene>
    <name evidence="11" type="ORF">MAR_012478</name>
</gene>
<feature type="chain" id="PRO_5045936863" evidence="9">
    <location>
        <begin position="16"/>
        <end position="392"/>
    </location>
</feature>
<dbReference type="InterPro" id="IPR036388">
    <property type="entry name" value="WH-like_DNA-bd_sf"/>
</dbReference>
<feature type="signal peptide" evidence="9">
    <location>
        <begin position="1"/>
        <end position="15"/>
    </location>
</feature>
<keyword evidence="12" id="KW-1185">Reference proteome</keyword>
<dbReference type="SMART" id="SM00351">
    <property type="entry name" value="PAX"/>
    <property type="match status" value="1"/>
</dbReference>
<protein>
    <submittedName>
        <fullName evidence="11">PAX5-like protein</fullName>
    </submittedName>
</protein>
<comment type="subcellular location">
    <subcellularLocation>
        <location evidence="1">Nucleus</location>
    </subcellularLocation>
</comment>
<dbReference type="InterPro" id="IPR043182">
    <property type="entry name" value="PAIRED_DNA-bd_dom"/>
</dbReference>
<dbReference type="InterPro" id="IPR043565">
    <property type="entry name" value="PAX_fam"/>
</dbReference>
<feature type="compositionally biased region" description="Basic and acidic residues" evidence="8">
    <location>
        <begin position="260"/>
        <end position="296"/>
    </location>
</feature>
<dbReference type="Proteomes" id="UP001164746">
    <property type="component" value="Chromosome 14"/>
</dbReference>
<keyword evidence="7" id="KW-0539">Nucleus</keyword>
<feature type="region of interest" description="Disordered" evidence="8">
    <location>
        <begin position="209"/>
        <end position="296"/>
    </location>
</feature>
<evidence type="ECO:0000313" key="11">
    <source>
        <dbReference type="EMBL" id="WAR26774.1"/>
    </source>
</evidence>
<dbReference type="PANTHER" id="PTHR45636">
    <property type="entry name" value="PAIRED BOX PROTEIN PAX-6-RELATED-RELATED"/>
    <property type="match status" value="1"/>
</dbReference>
<dbReference type="PRINTS" id="PR00027">
    <property type="entry name" value="PAIREDBOX"/>
</dbReference>
<keyword evidence="4" id="KW-0805">Transcription regulation</keyword>
<dbReference type="PANTHER" id="PTHR45636:SF43">
    <property type="entry name" value="PAIRED BOX POX-NEURO PROTEIN"/>
    <property type="match status" value="1"/>
</dbReference>
<evidence type="ECO:0000256" key="5">
    <source>
        <dbReference type="ARBA" id="ARBA00023125"/>
    </source>
</evidence>
<keyword evidence="6" id="KW-0804">Transcription</keyword>
<keyword evidence="9" id="KW-0732">Signal</keyword>
<dbReference type="PROSITE" id="PS00034">
    <property type="entry name" value="PAIRED_1"/>
    <property type="match status" value="1"/>
</dbReference>
<evidence type="ECO:0000256" key="4">
    <source>
        <dbReference type="ARBA" id="ARBA00023015"/>
    </source>
</evidence>
<keyword evidence="5" id="KW-0238">DNA-binding</keyword>
<dbReference type="CDD" id="cd00131">
    <property type="entry name" value="PAX"/>
    <property type="match status" value="1"/>
</dbReference>
<feature type="non-terminal residue" evidence="11">
    <location>
        <position position="1"/>
    </location>
</feature>
<dbReference type="SUPFAM" id="SSF46689">
    <property type="entry name" value="Homeodomain-like"/>
    <property type="match status" value="1"/>
</dbReference>
<name>A0ABY7FZS5_MYAAR</name>